<dbReference type="Pfam" id="PF13927">
    <property type="entry name" value="Ig_3"/>
    <property type="match status" value="2"/>
</dbReference>
<dbReference type="SUPFAM" id="SSF48726">
    <property type="entry name" value="Immunoglobulin"/>
    <property type="match status" value="5"/>
</dbReference>
<dbReference type="InterPro" id="IPR003961">
    <property type="entry name" value="FN3_dom"/>
</dbReference>
<dbReference type="Pfam" id="PF00041">
    <property type="entry name" value="fn3"/>
    <property type="match status" value="2"/>
</dbReference>
<keyword evidence="5" id="KW-0732">Signal</keyword>
<dbReference type="EMBL" id="LR788356">
    <property type="protein sequence ID" value="CAB3264218.1"/>
    <property type="molecule type" value="mRNA"/>
</dbReference>
<dbReference type="AlphaFoldDB" id="A0A6F9DMK1"/>
<reference evidence="8" key="1">
    <citation type="submission" date="2020-04" db="EMBL/GenBank/DDBJ databases">
        <authorList>
            <person name="Neveu A P."/>
        </authorList>
    </citation>
    <scope>NUCLEOTIDE SEQUENCE</scope>
    <source>
        <tissue evidence="8">Whole embryo</tissue>
    </source>
</reference>
<dbReference type="InterPro" id="IPR007110">
    <property type="entry name" value="Ig-like_dom"/>
</dbReference>
<feature type="domain" description="Ig-like" evidence="6">
    <location>
        <begin position="212"/>
        <end position="300"/>
    </location>
</feature>
<keyword evidence="4" id="KW-0812">Transmembrane</keyword>
<protein>
    <submittedName>
        <fullName evidence="8">Neural cell adhesion molecule 2-like</fullName>
    </submittedName>
</protein>
<evidence type="ECO:0000259" key="6">
    <source>
        <dbReference type="PROSITE" id="PS50835"/>
    </source>
</evidence>
<feature type="domain" description="Ig-like" evidence="6">
    <location>
        <begin position="305"/>
        <end position="398"/>
    </location>
</feature>
<sequence length="938" mass="102214">MKIGFLTLLLLGSVAAQDGMSEIQIQPAVEKDFSRHDTVLLTCFYSDVISNPQWLRPNGEAVTNDTKGFSLDNDGSKQFLQIQNLTDNEAGQYVCQGYDKNINETISTSVRVIVYDPIKFVNINEVQPFEQDKTITVTCDVSGNPPATITWTRGNKKFKKDDTKRIYQDASDNLVITKITKSDEGYYTCTGRELTKGQIINLPIFVDVQYGPAGIQVPALVKGIAGKDNITIACESSGEPEPAFRWYRGTTESDENRITENISEDGKVLTLVNPDESFSGDYTCVAENVRGKQSNTTKVVILVYPEFVTQNNATVNENEDATISCVATGQPKSEVRVYRNGKLLENGPIDQPSRITVDYLTKNKATVTFSPTQYMDDGDYKCLATNEAGDATTFITLNVLYGPRNADLPTVYSCVGEPTQLLCSFEAKPVPNLAWGKMVLPDVDMAEDVNKTSINDALLPFVKDFNAVDATEAPVTHVFTPLNVTDNVGTEMKMGKLLLNIKLVTKDSFGEYYCKAENVHGTNGGSAQLIEASAPGVPTNLQVSNIGTQSATVSFSPPENLTVPITMYKIEARPVDGSTPLITSFVPETSMPEQMYTFTNLVHNTEYKILVKAENCRGKGKAAKTRPFTTEIITKPGRASFVTSQTPTEPTSYPLEWQIGNTGGGKISQVQVTYWPMVEGRNNSKPISADHIVTVTYSDSDKEFVDQKFSLEGLKPGTTYMVKLTVTNEVGSADSLSEFKTPPKPTEATTTTVDLTTGASNTLIIGVIVAVALILLIIFDISCCISRKCGCTHFIYINSCGASKKDSKTLETKDAEEGSAEYRQGVTGTYRKDNKTDEVTAVGDSNDKQPLTEEAEPVANGTQQEHGIVNEETPLNDEQVLNGDKPTNAKTPLVANEVETPANSPMEGKAETKEPVKLDDVNVAVGDADKPQVQETTA</sequence>
<evidence type="ECO:0000313" key="8">
    <source>
        <dbReference type="EMBL" id="CAB3264218.1"/>
    </source>
</evidence>
<feature type="compositionally biased region" description="Basic and acidic residues" evidence="3">
    <location>
        <begin position="908"/>
        <end position="920"/>
    </location>
</feature>
<dbReference type="InterPro" id="IPR036116">
    <property type="entry name" value="FN3_sf"/>
</dbReference>
<evidence type="ECO:0000256" key="2">
    <source>
        <dbReference type="ARBA" id="ARBA00023319"/>
    </source>
</evidence>
<evidence type="ECO:0000256" key="5">
    <source>
        <dbReference type="SAM" id="SignalP"/>
    </source>
</evidence>
<dbReference type="InterPro" id="IPR013783">
    <property type="entry name" value="Ig-like_fold"/>
</dbReference>
<dbReference type="PANTHER" id="PTHR13817:SF166">
    <property type="entry name" value="NEURONAL IGCAM-RELATED"/>
    <property type="match status" value="1"/>
</dbReference>
<dbReference type="SMART" id="SM00409">
    <property type="entry name" value="IG"/>
    <property type="match status" value="5"/>
</dbReference>
<dbReference type="PANTHER" id="PTHR13817">
    <property type="entry name" value="TITIN"/>
    <property type="match status" value="1"/>
</dbReference>
<evidence type="ECO:0000256" key="1">
    <source>
        <dbReference type="ARBA" id="ARBA00022737"/>
    </source>
</evidence>
<feature type="compositionally biased region" description="Basic and acidic residues" evidence="3">
    <location>
        <begin position="807"/>
        <end position="816"/>
    </location>
</feature>
<feature type="chain" id="PRO_5026205890" evidence="5">
    <location>
        <begin position="17"/>
        <end position="938"/>
    </location>
</feature>
<dbReference type="SMART" id="SM00060">
    <property type="entry name" value="FN3"/>
    <property type="match status" value="2"/>
</dbReference>
<dbReference type="InterPro" id="IPR013098">
    <property type="entry name" value="Ig_I-set"/>
</dbReference>
<dbReference type="SUPFAM" id="SSF49265">
    <property type="entry name" value="Fibronectin type III"/>
    <property type="match status" value="1"/>
</dbReference>
<keyword evidence="1" id="KW-0677">Repeat</keyword>
<keyword evidence="2" id="KW-0393">Immunoglobulin domain</keyword>
<feature type="domain" description="Ig-like" evidence="6">
    <location>
        <begin position="21"/>
        <end position="107"/>
    </location>
</feature>
<dbReference type="PROSITE" id="PS50835">
    <property type="entry name" value="IG_LIKE"/>
    <property type="match status" value="5"/>
</dbReference>
<evidence type="ECO:0000256" key="4">
    <source>
        <dbReference type="SAM" id="Phobius"/>
    </source>
</evidence>
<dbReference type="Gene3D" id="2.60.40.10">
    <property type="entry name" value="Immunoglobulins"/>
    <property type="match status" value="7"/>
</dbReference>
<dbReference type="InterPro" id="IPR003599">
    <property type="entry name" value="Ig_sub"/>
</dbReference>
<dbReference type="CDD" id="cd00096">
    <property type="entry name" value="Ig"/>
    <property type="match status" value="2"/>
</dbReference>
<keyword evidence="4" id="KW-1133">Transmembrane helix</keyword>
<gene>
    <name evidence="8" type="primary">Ncam2</name>
</gene>
<feature type="domain" description="Ig-like" evidence="6">
    <location>
        <begin position="403"/>
        <end position="533"/>
    </location>
</feature>
<feature type="domain" description="Fibronectin type-III" evidence="7">
    <location>
        <begin position="638"/>
        <end position="744"/>
    </location>
</feature>
<feature type="transmembrane region" description="Helical" evidence="4">
    <location>
        <begin position="763"/>
        <end position="785"/>
    </location>
</feature>
<feature type="signal peptide" evidence="5">
    <location>
        <begin position="1"/>
        <end position="16"/>
    </location>
</feature>
<accession>A0A6F9DMK1</accession>
<proteinExistence type="evidence at transcript level"/>
<keyword evidence="4" id="KW-0472">Membrane</keyword>
<feature type="domain" description="Fibronectin type-III" evidence="7">
    <location>
        <begin position="537"/>
        <end position="637"/>
    </location>
</feature>
<organism evidence="8">
    <name type="scientific">Phallusia mammillata</name>
    <dbReference type="NCBI Taxonomy" id="59560"/>
    <lineage>
        <taxon>Eukaryota</taxon>
        <taxon>Metazoa</taxon>
        <taxon>Chordata</taxon>
        <taxon>Tunicata</taxon>
        <taxon>Ascidiacea</taxon>
        <taxon>Phlebobranchia</taxon>
        <taxon>Ascidiidae</taxon>
        <taxon>Phallusia</taxon>
    </lineage>
</organism>
<dbReference type="InterPro" id="IPR036179">
    <property type="entry name" value="Ig-like_dom_sf"/>
</dbReference>
<dbReference type="Pfam" id="PF07679">
    <property type="entry name" value="I-set"/>
    <property type="match status" value="1"/>
</dbReference>
<name>A0A6F9DMK1_9ASCI</name>
<dbReference type="PROSITE" id="PS50853">
    <property type="entry name" value="FN3"/>
    <property type="match status" value="2"/>
</dbReference>
<feature type="region of interest" description="Disordered" evidence="3">
    <location>
        <begin position="807"/>
        <end position="938"/>
    </location>
</feature>
<evidence type="ECO:0000259" key="7">
    <source>
        <dbReference type="PROSITE" id="PS50853"/>
    </source>
</evidence>
<dbReference type="InterPro" id="IPR003598">
    <property type="entry name" value="Ig_sub2"/>
</dbReference>
<dbReference type="SMART" id="SM00408">
    <property type="entry name" value="IGc2"/>
    <property type="match status" value="5"/>
</dbReference>
<feature type="domain" description="Ig-like" evidence="6">
    <location>
        <begin position="117"/>
        <end position="190"/>
    </location>
</feature>
<dbReference type="CDD" id="cd00063">
    <property type="entry name" value="FN3"/>
    <property type="match status" value="2"/>
</dbReference>
<evidence type="ECO:0000256" key="3">
    <source>
        <dbReference type="SAM" id="MobiDB-lite"/>
    </source>
</evidence>
<dbReference type="InterPro" id="IPR050964">
    <property type="entry name" value="Striated_Muscle_Regulatory"/>
</dbReference>